<evidence type="ECO:0000313" key="5">
    <source>
        <dbReference type="Proteomes" id="UP001208692"/>
    </source>
</evidence>
<protein>
    <recommendedName>
        <fullName evidence="1">Metallo-beta-lactamase domain-containing protein</fullName>
    </recommendedName>
</protein>
<sequence>MGIANVIGSGSSGNAIIYDKKILVDCGVSFKALQPYLKEIKIVLLTHKHSDHLNLRTLQILQSHRPTLRIACCSWLVEELPNLKNIDVLEIGKLYDYGDFRISPVKAYHDVPNCGWRIFKDDKKIFHITDTAHLKGITAKGYDLYAIEHNYDEMKVQEAQEESQRYGTFTHAFGSERTHLSWQQARAFIRANAHENSQVLELHKSSMFY</sequence>
<dbReference type="AlphaFoldDB" id="A0AAV5AWR2"/>
<dbReference type="EMBL" id="BQKA01000014">
    <property type="protein sequence ID" value="GJM49877.1"/>
    <property type="molecule type" value="Genomic_DNA"/>
</dbReference>
<proteinExistence type="predicted"/>
<dbReference type="PANTHER" id="PTHR47619">
    <property type="entry name" value="METALLO-HYDROLASE YYCJ-RELATED"/>
    <property type="match status" value="1"/>
</dbReference>
<dbReference type="Pfam" id="PF12706">
    <property type="entry name" value="Lactamase_B_2"/>
    <property type="match status" value="1"/>
</dbReference>
<evidence type="ECO:0000313" key="2">
    <source>
        <dbReference type="EMBL" id="GJM49877.1"/>
    </source>
</evidence>
<dbReference type="EMBL" id="BQKB01000059">
    <property type="protein sequence ID" value="GJM54049.1"/>
    <property type="molecule type" value="Genomic_DNA"/>
</dbReference>
<dbReference type="InterPro" id="IPR001279">
    <property type="entry name" value="Metallo-B-lactamas"/>
</dbReference>
<dbReference type="Gene3D" id="3.60.15.10">
    <property type="entry name" value="Ribonuclease Z/Hydroxyacylglutathione hydrolase-like"/>
    <property type="match status" value="1"/>
</dbReference>
<dbReference type="PANTHER" id="PTHR47619:SF1">
    <property type="entry name" value="EXODEOXYRIBONUCLEASE WALJ"/>
    <property type="match status" value="1"/>
</dbReference>
<dbReference type="SUPFAM" id="SSF56281">
    <property type="entry name" value="Metallo-hydrolase/oxidoreductase"/>
    <property type="match status" value="1"/>
</dbReference>
<evidence type="ECO:0000313" key="3">
    <source>
        <dbReference type="EMBL" id="GJM54049.1"/>
    </source>
</evidence>
<evidence type="ECO:0000259" key="1">
    <source>
        <dbReference type="Pfam" id="PF12706"/>
    </source>
</evidence>
<dbReference type="Proteomes" id="UP001208692">
    <property type="component" value="Unassembled WGS sequence"/>
</dbReference>
<keyword evidence="5" id="KW-1185">Reference proteome</keyword>
<name>A0AAV5AWR2_9FLAO</name>
<dbReference type="InterPro" id="IPR036866">
    <property type="entry name" value="RibonucZ/Hydroxyglut_hydro"/>
</dbReference>
<dbReference type="Proteomes" id="UP001207736">
    <property type="component" value="Unassembled WGS sequence"/>
</dbReference>
<organism evidence="2 4">
    <name type="scientific">Capnocytophaga catalasegens</name>
    <dbReference type="NCBI Taxonomy" id="1004260"/>
    <lineage>
        <taxon>Bacteria</taxon>
        <taxon>Pseudomonadati</taxon>
        <taxon>Bacteroidota</taxon>
        <taxon>Flavobacteriia</taxon>
        <taxon>Flavobacteriales</taxon>
        <taxon>Flavobacteriaceae</taxon>
        <taxon>Capnocytophaga</taxon>
    </lineage>
</organism>
<dbReference type="InterPro" id="IPR052533">
    <property type="entry name" value="WalJ/YycJ-like"/>
</dbReference>
<dbReference type="RefSeq" id="WP_264846556.1">
    <property type="nucleotide sequence ID" value="NZ_BPMA01000022.1"/>
</dbReference>
<comment type="caution">
    <text evidence="2">The sequence shown here is derived from an EMBL/GenBank/DDBJ whole genome shotgun (WGS) entry which is preliminary data.</text>
</comment>
<evidence type="ECO:0000313" key="4">
    <source>
        <dbReference type="Proteomes" id="UP001207736"/>
    </source>
</evidence>
<gene>
    <name evidence="2" type="ORF">RCZ15_08520</name>
    <name evidence="3" type="ORF">RCZ16_23650</name>
</gene>
<reference evidence="2 5" key="1">
    <citation type="submission" date="2021-11" db="EMBL/GenBank/DDBJ databases">
        <title>Draft genome sequence of Capnocytophaga sp. strain KC07075 isolated from cat oral cavity.</title>
        <authorList>
            <person name="Suzuki M."/>
            <person name="Imaoka K."/>
            <person name="Kimura M."/>
            <person name="Morikawa S."/>
            <person name="Maeda K."/>
        </authorList>
    </citation>
    <scope>NUCLEOTIDE SEQUENCE</scope>
    <source>
        <strain evidence="2">KC07075</strain>
        <strain evidence="3 5">KC07079</strain>
    </source>
</reference>
<accession>A0AAV5AWR2</accession>
<feature type="domain" description="Metallo-beta-lactamase" evidence="1">
    <location>
        <begin position="21"/>
        <end position="189"/>
    </location>
</feature>